<keyword evidence="2 10" id="KW-0963">Cytoplasm</keyword>
<evidence type="ECO:0000256" key="7">
    <source>
        <dbReference type="ARBA" id="ARBA00023264"/>
    </source>
</evidence>
<dbReference type="GO" id="GO:0008654">
    <property type="term" value="P:phospholipid biosynthetic process"/>
    <property type="evidence" value="ECO:0007669"/>
    <property type="project" value="UniProtKB-KW"/>
</dbReference>
<comment type="function">
    <text evidence="10">Catalyzes the reversible formation of acyl-phosphate (acyl-PO(4)) from acyl-[acyl-carrier-protein] (acyl-ACP). This enzyme utilizes acyl-ACP as fatty acyl donor, but not acyl-CoA.</text>
</comment>
<dbReference type="EMBL" id="JAATIT010000005">
    <property type="protein sequence ID" value="NJB91248.1"/>
    <property type="molecule type" value="Genomic_DNA"/>
</dbReference>
<evidence type="ECO:0000256" key="9">
    <source>
        <dbReference type="ARBA" id="ARBA00046608"/>
    </source>
</evidence>
<dbReference type="GO" id="GO:0006633">
    <property type="term" value="P:fatty acid biosynthetic process"/>
    <property type="evidence" value="ECO:0007669"/>
    <property type="project" value="UniProtKB-UniRule"/>
</dbReference>
<evidence type="ECO:0000256" key="2">
    <source>
        <dbReference type="ARBA" id="ARBA00022490"/>
    </source>
</evidence>
<evidence type="ECO:0000256" key="1">
    <source>
        <dbReference type="ARBA" id="ARBA00001232"/>
    </source>
</evidence>
<comment type="similarity">
    <text evidence="10">Belongs to the PlsX family.</text>
</comment>
<dbReference type="PANTHER" id="PTHR30100">
    <property type="entry name" value="FATTY ACID/PHOSPHOLIPID SYNTHESIS PROTEIN PLSX"/>
    <property type="match status" value="1"/>
</dbReference>
<name>A0A7X6BB73_9SPHN</name>
<comment type="caution">
    <text evidence="11">The sequence shown here is derived from an EMBL/GenBank/DDBJ whole genome shotgun (WGS) entry which is preliminary data.</text>
</comment>
<dbReference type="PIRSF" id="PIRSF002465">
    <property type="entry name" value="Phsphlp_syn_PlsX"/>
    <property type="match status" value="1"/>
</dbReference>
<dbReference type="UniPathway" id="UPA00085"/>
<sequence>MALTPRIAIDAMGGDVGVRMMLAGAAMARHKHDGLRFILVGDEERIKAALENHPNLRAASDIIHTDGVVTGEDRPSQALRKAKSTSMGLAIDAVKRGDAGGAVSAGNTGALMAMAKLALRTMPGIDRPALAALLPTLGDNDVVMLDLGANTDCDANNLIQFAVMGAAYARTAMGLERPRVALLNIGTEELKGTGEIRDAAARLREAHGLPMEFAGFIEGDKLSRGDVDVIVHDGFSGNIALKTIEGTARFVTDLLRRAFTSSTRSKIGFLISRPATELLRHHLDPNNHNGAVFLGLNGVVLKSHGSADAKGVANCVHLCAELIEKDITRQVTEDLANFRSGGAA</sequence>
<evidence type="ECO:0000256" key="8">
    <source>
        <dbReference type="ARBA" id="ARBA00024069"/>
    </source>
</evidence>
<keyword evidence="6 10" id="KW-0594">Phospholipid biosynthesis</keyword>
<evidence type="ECO:0000256" key="5">
    <source>
        <dbReference type="ARBA" id="ARBA00023098"/>
    </source>
</evidence>
<evidence type="ECO:0000313" key="11">
    <source>
        <dbReference type="EMBL" id="NJB91248.1"/>
    </source>
</evidence>
<comment type="subcellular location">
    <subcellularLocation>
        <location evidence="10">Cytoplasm</location>
    </subcellularLocation>
    <text evidence="10">Associated with the membrane possibly through PlsY.</text>
</comment>
<organism evidence="11 12">
    <name type="scientific">Sphingopyxis italica</name>
    <dbReference type="NCBI Taxonomy" id="1129133"/>
    <lineage>
        <taxon>Bacteria</taxon>
        <taxon>Pseudomonadati</taxon>
        <taxon>Pseudomonadota</taxon>
        <taxon>Alphaproteobacteria</taxon>
        <taxon>Sphingomonadales</taxon>
        <taxon>Sphingomonadaceae</taxon>
        <taxon>Sphingopyxis</taxon>
    </lineage>
</organism>
<reference evidence="11 12" key="1">
    <citation type="submission" date="2020-03" db="EMBL/GenBank/DDBJ databases">
        <title>Genomic Encyclopedia of Type Strains, Phase IV (KMG-IV): sequencing the most valuable type-strain genomes for metagenomic binning, comparative biology and taxonomic classification.</title>
        <authorList>
            <person name="Goeker M."/>
        </authorList>
    </citation>
    <scope>NUCLEOTIDE SEQUENCE [LARGE SCALE GENOMIC DNA]</scope>
    <source>
        <strain evidence="11 12">DSM 25229</strain>
    </source>
</reference>
<dbReference type="NCBIfam" id="TIGR00182">
    <property type="entry name" value="plsX"/>
    <property type="match status" value="1"/>
</dbReference>
<proteinExistence type="inferred from homology"/>
<comment type="catalytic activity">
    <reaction evidence="1 10">
        <text>a fatty acyl-[ACP] + phosphate = an acyl phosphate + holo-[ACP]</text>
        <dbReference type="Rhea" id="RHEA:42292"/>
        <dbReference type="Rhea" id="RHEA-COMP:9685"/>
        <dbReference type="Rhea" id="RHEA-COMP:14125"/>
        <dbReference type="ChEBI" id="CHEBI:43474"/>
        <dbReference type="ChEBI" id="CHEBI:59918"/>
        <dbReference type="ChEBI" id="CHEBI:64479"/>
        <dbReference type="ChEBI" id="CHEBI:138651"/>
        <dbReference type="EC" id="2.3.1.274"/>
    </reaction>
</comment>
<keyword evidence="7 10" id="KW-1208">Phospholipid metabolism</keyword>
<protein>
    <recommendedName>
        <fullName evidence="8 10">Phosphate acyltransferase</fullName>
        <ecNumber evidence="8 10">2.3.1.274</ecNumber>
    </recommendedName>
    <alternativeName>
        <fullName evidence="10">Acyl-ACP phosphotransacylase</fullName>
    </alternativeName>
    <alternativeName>
        <fullName evidence="10">Acyl-[acyl-carrier-protein]--phosphate acyltransferase</fullName>
    </alternativeName>
    <alternativeName>
        <fullName evidence="10">Phosphate-acyl-ACP acyltransferase</fullName>
    </alternativeName>
</protein>
<gene>
    <name evidence="10" type="primary">plsX</name>
    <name evidence="11" type="ORF">GGR90_003457</name>
</gene>
<dbReference type="SUPFAM" id="SSF53659">
    <property type="entry name" value="Isocitrate/Isopropylmalate dehydrogenase-like"/>
    <property type="match status" value="1"/>
</dbReference>
<dbReference type="Proteomes" id="UP000535078">
    <property type="component" value="Unassembled WGS sequence"/>
</dbReference>
<comment type="pathway">
    <text evidence="10">Lipid metabolism; phospholipid metabolism.</text>
</comment>
<keyword evidence="11" id="KW-0012">Acyltransferase</keyword>
<evidence type="ECO:0000256" key="6">
    <source>
        <dbReference type="ARBA" id="ARBA00023209"/>
    </source>
</evidence>
<keyword evidence="5 10" id="KW-0443">Lipid metabolism</keyword>
<dbReference type="AlphaFoldDB" id="A0A7X6BB73"/>
<keyword evidence="4 10" id="KW-0808">Transferase</keyword>
<accession>A0A7X6BB73</accession>
<dbReference type="RefSeq" id="WP_167922617.1">
    <property type="nucleotide sequence ID" value="NZ_JAATIT010000005.1"/>
</dbReference>
<dbReference type="InterPro" id="IPR012281">
    <property type="entry name" value="Phospholipid_synth_PlsX-like"/>
</dbReference>
<comment type="subunit">
    <text evidence="9 10">Homodimer. Probably interacts with PlsY.</text>
</comment>
<evidence type="ECO:0000256" key="3">
    <source>
        <dbReference type="ARBA" id="ARBA00022516"/>
    </source>
</evidence>
<dbReference type="PANTHER" id="PTHR30100:SF1">
    <property type="entry name" value="PHOSPHATE ACYLTRANSFERASE"/>
    <property type="match status" value="1"/>
</dbReference>
<dbReference type="EC" id="2.3.1.274" evidence="8 10"/>
<evidence type="ECO:0000313" key="12">
    <source>
        <dbReference type="Proteomes" id="UP000535078"/>
    </source>
</evidence>
<keyword evidence="3 10" id="KW-0444">Lipid biosynthesis</keyword>
<dbReference type="InterPro" id="IPR003664">
    <property type="entry name" value="FA_synthesis"/>
</dbReference>
<dbReference type="Gene3D" id="3.40.718.10">
    <property type="entry name" value="Isopropylmalate Dehydrogenase"/>
    <property type="match status" value="1"/>
</dbReference>
<evidence type="ECO:0000256" key="10">
    <source>
        <dbReference type="HAMAP-Rule" id="MF_00019"/>
    </source>
</evidence>
<dbReference type="HAMAP" id="MF_00019">
    <property type="entry name" value="PlsX"/>
    <property type="match status" value="1"/>
</dbReference>
<keyword evidence="12" id="KW-1185">Reference proteome</keyword>
<evidence type="ECO:0000256" key="4">
    <source>
        <dbReference type="ARBA" id="ARBA00022679"/>
    </source>
</evidence>
<dbReference type="Pfam" id="PF02504">
    <property type="entry name" value="FA_synthesis"/>
    <property type="match status" value="1"/>
</dbReference>
<dbReference type="GO" id="GO:0005737">
    <property type="term" value="C:cytoplasm"/>
    <property type="evidence" value="ECO:0007669"/>
    <property type="project" value="UniProtKB-SubCell"/>
</dbReference>
<dbReference type="GO" id="GO:0043811">
    <property type="term" value="F:phosphate:acyl-[acyl carrier protein] acyltransferase activity"/>
    <property type="evidence" value="ECO:0007669"/>
    <property type="project" value="UniProtKB-UniRule"/>
</dbReference>